<feature type="region of interest" description="Disordered" evidence="1">
    <location>
        <begin position="35"/>
        <end position="59"/>
    </location>
</feature>
<accession>A0ABN8YAT3</accession>
<keyword evidence="3" id="KW-1185">Reference proteome</keyword>
<protein>
    <submittedName>
        <fullName evidence="2">Uncharacterized protein</fullName>
    </submittedName>
</protein>
<dbReference type="EMBL" id="OX459952">
    <property type="protein sequence ID" value="CAI9157548.1"/>
    <property type="molecule type" value="Genomic_DNA"/>
</dbReference>
<reference evidence="2" key="1">
    <citation type="submission" date="2023-04" db="EMBL/GenBank/DDBJ databases">
        <authorList>
            <consortium name="ELIXIR-Norway"/>
        </authorList>
    </citation>
    <scope>NUCLEOTIDE SEQUENCE [LARGE SCALE GENOMIC DNA]</scope>
</reference>
<proteinExistence type="predicted"/>
<evidence type="ECO:0000256" key="1">
    <source>
        <dbReference type="SAM" id="MobiDB-lite"/>
    </source>
</evidence>
<evidence type="ECO:0000313" key="3">
    <source>
        <dbReference type="Proteomes" id="UP001176941"/>
    </source>
</evidence>
<evidence type="ECO:0000313" key="2">
    <source>
        <dbReference type="EMBL" id="CAI9157548.1"/>
    </source>
</evidence>
<sequence length="201" mass="21542">MPPAPQEQGGLRAQLPQVGTQNLVLPQLTYGQGRPLVVSSGHEKPIETRRDTKDRGHRGHSHACSWFVPHVCFHLRPESDVPAGRGCERPHKAWWRSADEGGLRAQGQARGGPANSLHAETCGARTARGTPAQAEAVEARAPPPCTGAPHEIRVTSEVRVAGAWPAGEGLVPDAVATLSPGHFLLFLPECRSDVWPLVAVR</sequence>
<feature type="compositionally biased region" description="Basic and acidic residues" evidence="1">
    <location>
        <begin position="41"/>
        <end position="54"/>
    </location>
</feature>
<gene>
    <name evidence="2" type="ORF">MRATA1EN1_LOCUS6510</name>
</gene>
<dbReference type="Proteomes" id="UP001176941">
    <property type="component" value="Chromosome 16"/>
</dbReference>
<name>A0ABN8YAT3_RANTA</name>
<organism evidence="2 3">
    <name type="scientific">Rangifer tarandus platyrhynchus</name>
    <name type="common">Svalbard reindeer</name>
    <dbReference type="NCBI Taxonomy" id="3082113"/>
    <lineage>
        <taxon>Eukaryota</taxon>
        <taxon>Metazoa</taxon>
        <taxon>Chordata</taxon>
        <taxon>Craniata</taxon>
        <taxon>Vertebrata</taxon>
        <taxon>Euteleostomi</taxon>
        <taxon>Mammalia</taxon>
        <taxon>Eutheria</taxon>
        <taxon>Laurasiatheria</taxon>
        <taxon>Artiodactyla</taxon>
        <taxon>Ruminantia</taxon>
        <taxon>Pecora</taxon>
        <taxon>Cervidae</taxon>
        <taxon>Odocoileinae</taxon>
        <taxon>Rangifer</taxon>
    </lineage>
</organism>